<feature type="domain" description="DUF218" evidence="2">
    <location>
        <begin position="181"/>
        <end position="325"/>
    </location>
</feature>
<dbReference type="CDD" id="cd06259">
    <property type="entry name" value="YdcF-like"/>
    <property type="match status" value="1"/>
</dbReference>
<dbReference type="Gene3D" id="3.40.50.620">
    <property type="entry name" value="HUPs"/>
    <property type="match status" value="1"/>
</dbReference>
<evidence type="ECO:0000259" key="2">
    <source>
        <dbReference type="Pfam" id="PF02698"/>
    </source>
</evidence>
<protein>
    <submittedName>
        <fullName evidence="3">YdcF family protein</fullName>
    </submittedName>
</protein>
<keyword evidence="1" id="KW-1133">Transmembrane helix</keyword>
<evidence type="ECO:0000313" key="3">
    <source>
        <dbReference type="EMBL" id="WAS95187.1"/>
    </source>
</evidence>
<dbReference type="InterPro" id="IPR014729">
    <property type="entry name" value="Rossmann-like_a/b/a_fold"/>
</dbReference>
<sequence length="339" mass="36308">MPAEDHHGLYARVRAWLPDVGLALGVFVALNVVGALIVGDGFDVTAAWISLPEGTGTSVFKAMLAATLIARGLGPLRRRWARALAAVCLLAVAAAAAWDTAVYFALLMKGRIATPLPFPSSVLVLALSLALAATAARPGPPRRWSSGQVARSLTIAAAVAWTLPLVLMLTFGPTRYAREADAIVVFGARVYRDGRPSHALADRVDEGVRLYHRGLAPIVIMSGAIDEDHGASEPEAMKARAIAAGVPAAAIVLDELGVDTAATVEVTAEWLQRRGARRVLAVSHYYHQPRVKLLFQRAGVLAYTVPATMSRRLLKEPWFVAREVLAYYAAWLAPFLPGR</sequence>
<gene>
    <name evidence="3" type="ORF">O0S08_03415</name>
</gene>
<keyword evidence="4" id="KW-1185">Reference proteome</keyword>
<dbReference type="EMBL" id="CP114040">
    <property type="protein sequence ID" value="WAS95187.1"/>
    <property type="molecule type" value="Genomic_DNA"/>
</dbReference>
<evidence type="ECO:0000313" key="4">
    <source>
        <dbReference type="Proteomes" id="UP001164459"/>
    </source>
</evidence>
<dbReference type="PANTHER" id="PTHR30336:SF20">
    <property type="entry name" value="DUF218 DOMAIN-CONTAINING PROTEIN"/>
    <property type="match status" value="1"/>
</dbReference>
<feature type="transmembrane region" description="Helical" evidence="1">
    <location>
        <begin position="58"/>
        <end position="76"/>
    </location>
</feature>
<dbReference type="InterPro" id="IPR003848">
    <property type="entry name" value="DUF218"/>
</dbReference>
<dbReference type="RefSeq" id="WP_269037519.1">
    <property type="nucleotide sequence ID" value="NZ_CP114040.1"/>
</dbReference>
<feature type="transmembrane region" description="Helical" evidence="1">
    <location>
        <begin position="149"/>
        <end position="171"/>
    </location>
</feature>
<keyword evidence="1" id="KW-0472">Membrane</keyword>
<evidence type="ECO:0000256" key="1">
    <source>
        <dbReference type="SAM" id="Phobius"/>
    </source>
</evidence>
<name>A0ABY7H7F4_9BACT</name>
<organism evidence="3 4">
    <name type="scientific">Nannocystis punicea</name>
    <dbReference type="NCBI Taxonomy" id="2995304"/>
    <lineage>
        <taxon>Bacteria</taxon>
        <taxon>Pseudomonadati</taxon>
        <taxon>Myxococcota</taxon>
        <taxon>Polyangia</taxon>
        <taxon>Nannocystales</taxon>
        <taxon>Nannocystaceae</taxon>
        <taxon>Nannocystis</taxon>
    </lineage>
</organism>
<feature type="transmembrane region" description="Helical" evidence="1">
    <location>
        <begin position="83"/>
        <end position="106"/>
    </location>
</feature>
<dbReference type="Proteomes" id="UP001164459">
    <property type="component" value="Chromosome"/>
</dbReference>
<dbReference type="PANTHER" id="PTHR30336">
    <property type="entry name" value="INNER MEMBRANE PROTEIN, PROBABLE PERMEASE"/>
    <property type="match status" value="1"/>
</dbReference>
<reference evidence="3" key="1">
    <citation type="submission" date="2022-11" db="EMBL/GenBank/DDBJ databases">
        <title>Minimal conservation of predation-associated metabolite biosynthetic gene clusters underscores biosynthetic potential of Myxococcota including descriptions for ten novel species: Archangium lansinium sp. nov., Myxococcus landrumus sp. nov., Nannocystis bai.</title>
        <authorList>
            <person name="Ahearne A."/>
            <person name="Stevens C."/>
            <person name="Dowd S."/>
        </authorList>
    </citation>
    <scope>NUCLEOTIDE SEQUENCE</scope>
    <source>
        <strain evidence="3">Fl3</strain>
    </source>
</reference>
<accession>A0ABY7H7F4</accession>
<feature type="transmembrane region" description="Helical" evidence="1">
    <location>
        <begin position="118"/>
        <end position="137"/>
    </location>
</feature>
<proteinExistence type="predicted"/>
<feature type="transmembrane region" description="Helical" evidence="1">
    <location>
        <begin position="20"/>
        <end position="38"/>
    </location>
</feature>
<dbReference type="InterPro" id="IPR051599">
    <property type="entry name" value="Cell_Envelope_Assoc"/>
</dbReference>
<dbReference type="Pfam" id="PF02698">
    <property type="entry name" value="DUF218"/>
    <property type="match status" value="1"/>
</dbReference>
<keyword evidence="1" id="KW-0812">Transmembrane</keyword>